<proteinExistence type="predicted"/>
<name>A0ABP6Q2E6_9ACTN</name>
<organism evidence="1 2">
    <name type="scientific">Streptomyces virens</name>
    <dbReference type="NCBI Taxonomy" id="285572"/>
    <lineage>
        <taxon>Bacteria</taxon>
        <taxon>Bacillati</taxon>
        <taxon>Actinomycetota</taxon>
        <taxon>Actinomycetes</taxon>
        <taxon>Kitasatosporales</taxon>
        <taxon>Streptomycetaceae</taxon>
        <taxon>Streptomyces</taxon>
    </lineage>
</organism>
<gene>
    <name evidence="1" type="ORF">GCM10010451_59910</name>
</gene>
<keyword evidence="2" id="KW-1185">Reference proteome</keyword>
<comment type="caution">
    <text evidence="1">The sequence shown here is derived from an EMBL/GenBank/DDBJ whole genome shotgun (WGS) entry which is preliminary data.</text>
</comment>
<protein>
    <submittedName>
        <fullName evidence="1">Uncharacterized protein</fullName>
    </submittedName>
</protein>
<evidence type="ECO:0000313" key="2">
    <source>
        <dbReference type="Proteomes" id="UP001501866"/>
    </source>
</evidence>
<accession>A0ABP6Q2E6</accession>
<dbReference type="EMBL" id="BAAAUH010000071">
    <property type="protein sequence ID" value="GAA3201436.1"/>
    <property type="molecule type" value="Genomic_DNA"/>
</dbReference>
<sequence>MEVGLSDGEIDLVCYGFKCWLLTHMDRCAQEWVERKRTGSVHPV</sequence>
<evidence type="ECO:0000313" key="1">
    <source>
        <dbReference type="EMBL" id="GAA3201436.1"/>
    </source>
</evidence>
<reference evidence="2" key="1">
    <citation type="journal article" date="2019" name="Int. J. Syst. Evol. Microbiol.">
        <title>The Global Catalogue of Microorganisms (GCM) 10K type strain sequencing project: providing services to taxonomists for standard genome sequencing and annotation.</title>
        <authorList>
            <consortium name="The Broad Institute Genomics Platform"/>
            <consortium name="The Broad Institute Genome Sequencing Center for Infectious Disease"/>
            <person name="Wu L."/>
            <person name="Ma J."/>
        </authorList>
    </citation>
    <scope>NUCLEOTIDE SEQUENCE [LARGE SCALE GENOMIC DNA]</scope>
    <source>
        <strain evidence="2">JCM 9095</strain>
    </source>
</reference>
<dbReference type="Proteomes" id="UP001501866">
    <property type="component" value="Unassembled WGS sequence"/>
</dbReference>